<name>A0ABW6U4K9_9ACTN</name>
<organism evidence="2 3">
    <name type="scientific">Streptomyces nondiastaticus</name>
    <dbReference type="NCBI Taxonomy" id="3154512"/>
    <lineage>
        <taxon>Bacteria</taxon>
        <taxon>Bacillati</taxon>
        <taxon>Actinomycetota</taxon>
        <taxon>Actinomycetes</taxon>
        <taxon>Kitasatosporales</taxon>
        <taxon>Streptomycetaceae</taxon>
        <taxon>Streptomyces</taxon>
    </lineage>
</organism>
<dbReference type="Proteomes" id="UP001602123">
    <property type="component" value="Unassembled WGS sequence"/>
</dbReference>
<evidence type="ECO:0000256" key="1">
    <source>
        <dbReference type="SAM" id="MobiDB-lite"/>
    </source>
</evidence>
<feature type="region of interest" description="Disordered" evidence="1">
    <location>
        <begin position="1"/>
        <end position="52"/>
    </location>
</feature>
<reference evidence="2 3" key="1">
    <citation type="submission" date="2024-10" db="EMBL/GenBank/DDBJ databases">
        <title>The Natural Products Discovery Center: Release of the First 8490 Sequenced Strains for Exploring Actinobacteria Biosynthetic Diversity.</title>
        <authorList>
            <person name="Kalkreuter E."/>
            <person name="Kautsar S.A."/>
            <person name="Yang D."/>
            <person name="Bader C.D."/>
            <person name="Teijaro C.N."/>
            <person name="Fluegel L."/>
            <person name="Davis C.M."/>
            <person name="Simpson J.R."/>
            <person name="Lauterbach L."/>
            <person name="Steele A.D."/>
            <person name="Gui C."/>
            <person name="Meng S."/>
            <person name="Li G."/>
            <person name="Viehrig K."/>
            <person name="Ye F."/>
            <person name="Su P."/>
            <person name="Kiefer A.F."/>
            <person name="Nichols A."/>
            <person name="Cepeda A.J."/>
            <person name="Yan W."/>
            <person name="Fan B."/>
            <person name="Jiang Y."/>
            <person name="Adhikari A."/>
            <person name="Zheng C.-J."/>
            <person name="Schuster L."/>
            <person name="Cowan T.M."/>
            <person name="Smanski M.J."/>
            <person name="Chevrette M.G."/>
            <person name="De Carvalho L.P.S."/>
            <person name="Shen B."/>
        </authorList>
    </citation>
    <scope>NUCLEOTIDE SEQUENCE [LARGE SCALE GENOMIC DNA]</scope>
    <source>
        <strain evidence="2 3">NPDC001650</strain>
    </source>
</reference>
<accession>A0ABW6U4K9</accession>
<dbReference type="EMBL" id="JBIAUT010000010">
    <property type="protein sequence ID" value="MFF4219506.1"/>
    <property type="molecule type" value="Genomic_DNA"/>
</dbReference>
<evidence type="ECO:0000313" key="2">
    <source>
        <dbReference type="EMBL" id="MFF4219506.1"/>
    </source>
</evidence>
<dbReference type="RefSeq" id="WP_388631167.1">
    <property type="nucleotide sequence ID" value="NZ_JBIAUT010000010.1"/>
</dbReference>
<feature type="compositionally biased region" description="Basic and acidic residues" evidence="1">
    <location>
        <begin position="43"/>
        <end position="52"/>
    </location>
</feature>
<comment type="caution">
    <text evidence="2">The sequence shown here is derived from an EMBL/GenBank/DDBJ whole genome shotgun (WGS) entry which is preliminary data.</text>
</comment>
<evidence type="ECO:0000313" key="3">
    <source>
        <dbReference type="Proteomes" id="UP001602123"/>
    </source>
</evidence>
<sequence>MAFESAVDGELDAGHVAGVGAGREGDGGGDLLGFGDRPQGIRAAKERPEYVDRCPEDATPGAEAISGVIAGNAAADVVVRPSAIPSMLETRG</sequence>
<gene>
    <name evidence="2" type="ORF">ACFYZM_24975</name>
</gene>
<protein>
    <submittedName>
        <fullName evidence="2">Uncharacterized protein</fullName>
    </submittedName>
</protein>
<feature type="compositionally biased region" description="Gly residues" evidence="1">
    <location>
        <begin position="17"/>
        <end position="32"/>
    </location>
</feature>
<proteinExistence type="predicted"/>
<keyword evidence="3" id="KW-1185">Reference proteome</keyword>